<gene>
    <name evidence="1" type="ORF">PoB_003074800</name>
</gene>
<accession>A0AAV4ACI0</accession>
<comment type="caution">
    <text evidence="1">The sequence shown here is derived from an EMBL/GenBank/DDBJ whole genome shotgun (WGS) entry which is preliminary data.</text>
</comment>
<sequence length="161" mass="18586">MHNTSVHARFRIAQTGRDSRINFCTAQRQKRTCRAKRIFFKMIKAAEKELKQPGLSHPNPIEATDQQTVKKVQTATYSNVRDKEVLSLSTHFFCVESSHLPDEEDHGVQRIKAAVSMFVRVLMKHQTKLLTNRFVQVQLPLETSPDQDNPLFEPVKSKTFH</sequence>
<reference evidence="1 2" key="1">
    <citation type="journal article" date="2021" name="Elife">
        <title>Chloroplast acquisition without the gene transfer in kleptoplastic sea slugs, Plakobranchus ocellatus.</title>
        <authorList>
            <person name="Maeda T."/>
            <person name="Takahashi S."/>
            <person name="Yoshida T."/>
            <person name="Shimamura S."/>
            <person name="Takaki Y."/>
            <person name="Nagai Y."/>
            <person name="Toyoda A."/>
            <person name="Suzuki Y."/>
            <person name="Arimoto A."/>
            <person name="Ishii H."/>
            <person name="Satoh N."/>
            <person name="Nishiyama T."/>
            <person name="Hasebe M."/>
            <person name="Maruyama T."/>
            <person name="Minagawa J."/>
            <person name="Obokata J."/>
            <person name="Shigenobu S."/>
        </authorList>
    </citation>
    <scope>NUCLEOTIDE SEQUENCE [LARGE SCALE GENOMIC DNA]</scope>
</reference>
<dbReference type="EMBL" id="BLXT01003738">
    <property type="protein sequence ID" value="GFO04243.1"/>
    <property type="molecule type" value="Genomic_DNA"/>
</dbReference>
<protein>
    <submittedName>
        <fullName evidence="1">Uncharacterized protein</fullName>
    </submittedName>
</protein>
<evidence type="ECO:0000313" key="2">
    <source>
        <dbReference type="Proteomes" id="UP000735302"/>
    </source>
</evidence>
<dbReference type="Proteomes" id="UP000735302">
    <property type="component" value="Unassembled WGS sequence"/>
</dbReference>
<evidence type="ECO:0000313" key="1">
    <source>
        <dbReference type="EMBL" id="GFO04243.1"/>
    </source>
</evidence>
<name>A0AAV4ACI0_9GAST</name>
<proteinExistence type="predicted"/>
<organism evidence="1 2">
    <name type="scientific">Plakobranchus ocellatus</name>
    <dbReference type="NCBI Taxonomy" id="259542"/>
    <lineage>
        <taxon>Eukaryota</taxon>
        <taxon>Metazoa</taxon>
        <taxon>Spiralia</taxon>
        <taxon>Lophotrochozoa</taxon>
        <taxon>Mollusca</taxon>
        <taxon>Gastropoda</taxon>
        <taxon>Heterobranchia</taxon>
        <taxon>Euthyneura</taxon>
        <taxon>Panpulmonata</taxon>
        <taxon>Sacoglossa</taxon>
        <taxon>Placobranchoidea</taxon>
        <taxon>Plakobranchidae</taxon>
        <taxon>Plakobranchus</taxon>
    </lineage>
</organism>
<keyword evidence="2" id="KW-1185">Reference proteome</keyword>
<dbReference type="AlphaFoldDB" id="A0AAV4ACI0"/>